<keyword evidence="4" id="KW-1185">Reference proteome</keyword>
<comment type="caution">
    <text evidence="3">The sequence shown here is derived from an EMBL/GenBank/DDBJ whole genome shotgun (WGS) entry which is preliminary data.</text>
</comment>
<dbReference type="AlphaFoldDB" id="A0A0D8HII3"/>
<accession>A0A0D8HII3</accession>
<proteinExistence type="predicted"/>
<evidence type="ECO:0000256" key="1">
    <source>
        <dbReference type="ARBA" id="ARBA00022763"/>
    </source>
</evidence>
<dbReference type="EMBL" id="JXYS01000029">
    <property type="protein sequence ID" value="KJF17800.1"/>
    <property type="molecule type" value="Genomic_DNA"/>
</dbReference>
<name>A0A0D8HII3_9ACTN</name>
<dbReference type="EC" id="2.7.7.7" evidence="3"/>
<evidence type="ECO:0000259" key="2">
    <source>
        <dbReference type="Pfam" id="PF00817"/>
    </source>
</evidence>
<keyword evidence="3" id="KW-0548">Nucleotidyltransferase</keyword>
<protein>
    <submittedName>
        <fullName evidence="3">DNA polymerase IV</fullName>
        <ecNumber evidence="3">2.7.7.7</ecNumber>
    </submittedName>
</protein>
<evidence type="ECO:0000313" key="3">
    <source>
        <dbReference type="EMBL" id="KJF17800.1"/>
    </source>
</evidence>
<reference evidence="3 4" key="1">
    <citation type="submission" date="2015-01" db="EMBL/GenBank/DDBJ databases">
        <title>Draft genome of the acidophilic iron oxidizer Acidithrix ferrooxidans strain Py-F3.</title>
        <authorList>
            <person name="Poehlein A."/>
            <person name="Eisen S."/>
            <person name="Schloemann M."/>
            <person name="Johnson B.D."/>
            <person name="Daniel R."/>
            <person name="Muehling M."/>
        </authorList>
    </citation>
    <scope>NUCLEOTIDE SEQUENCE [LARGE SCALE GENOMIC DNA]</scope>
    <source>
        <strain evidence="3 4">Py-F3</strain>
    </source>
</reference>
<feature type="domain" description="UmuC" evidence="2">
    <location>
        <begin position="55"/>
        <end position="152"/>
    </location>
</feature>
<dbReference type="InterPro" id="IPR043502">
    <property type="entry name" value="DNA/RNA_pol_sf"/>
</dbReference>
<dbReference type="Pfam" id="PF00817">
    <property type="entry name" value="IMS"/>
    <property type="match status" value="1"/>
</dbReference>
<dbReference type="PANTHER" id="PTHR35369">
    <property type="entry name" value="BLR3025 PROTEIN-RELATED"/>
    <property type="match status" value="1"/>
</dbReference>
<gene>
    <name evidence="3" type="primary">dinB</name>
    <name evidence="3" type="ORF">AXFE_12970</name>
</gene>
<dbReference type="PANTHER" id="PTHR35369:SF2">
    <property type="entry name" value="BLR3025 PROTEIN"/>
    <property type="match status" value="1"/>
</dbReference>
<keyword evidence="3" id="KW-0808">Transferase</keyword>
<dbReference type="InterPro" id="IPR050356">
    <property type="entry name" value="SulA_CellDiv_inhibitor"/>
</dbReference>
<keyword evidence="1" id="KW-0227">DNA damage</keyword>
<dbReference type="GO" id="GO:0006281">
    <property type="term" value="P:DNA repair"/>
    <property type="evidence" value="ECO:0007669"/>
    <property type="project" value="InterPro"/>
</dbReference>
<dbReference type="SUPFAM" id="SSF56672">
    <property type="entry name" value="DNA/RNA polymerases"/>
    <property type="match status" value="1"/>
</dbReference>
<evidence type="ECO:0000313" key="4">
    <source>
        <dbReference type="Proteomes" id="UP000032360"/>
    </source>
</evidence>
<dbReference type="STRING" id="1280514.AXFE_12970"/>
<dbReference type="InterPro" id="IPR001126">
    <property type="entry name" value="UmuC"/>
</dbReference>
<dbReference type="Proteomes" id="UP000032360">
    <property type="component" value="Unassembled WGS sequence"/>
</dbReference>
<organism evidence="3 4">
    <name type="scientific">Acidithrix ferrooxidans</name>
    <dbReference type="NCBI Taxonomy" id="1280514"/>
    <lineage>
        <taxon>Bacteria</taxon>
        <taxon>Bacillati</taxon>
        <taxon>Actinomycetota</taxon>
        <taxon>Acidimicrobiia</taxon>
        <taxon>Acidimicrobiales</taxon>
        <taxon>Acidimicrobiaceae</taxon>
        <taxon>Acidithrix</taxon>
    </lineage>
</organism>
<sequence length="577" mass="64786">MVRFQDATGRWTMRRYGSSQSLFEELDQVNTPRMLVIFVPNWPFLSRSISQDQQAIVVDNKRVVAVTLAARALGIRVEDRIEATLEKSSELLVIDSDYDLELSQFERVINVAEEFCPEVEVFSPGLCGFNLKGPAKYFGGEASLLKKLAKALGKIDFEVYANPSKKRRSPDRPFSNSTLEEESTSDYGSWFLFGVADGLFCAKVASGFGVVVKVGFTKEFLSGFPIEVFGQGHDFETMRSSGIDKVSDLLELPRNLLIERFGSMGRRLFELGNGIDGSGIQKRDVKASHSVRVEFDPPGYLAETIIFSMRSNVDLLFSSLYDRGLYPLRVRVVFETESAETFSRVWTSGIPISTQFLLSWSRWQLDSWTTPNSKTNREPPSSGVVYCEVEVLDVTSNPSVQLDLYSCAFHPKEQVLRAIERAKARLGDGSITVPKSNSGRSPRDKFKLIEWQLQLFEEPQDSSRISSSPWPGQVPGPEPSLVFDPVVPMEILGVDGLKVSVSGSGEFTSEPHEIVINSLFERPKKISKIIGPWPMNEKWWDSKNSKRLARIQVVADDGVAMMAIIQNSRWYLEAIYD</sequence>
<dbReference type="GO" id="GO:0003887">
    <property type="term" value="F:DNA-directed DNA polymerase activity"/>
    <property type="evidence" value="ECO:0007669"/>
    <property type="project" value="UniProtKB-EC"/>
</dbReference>